<dbReference type="AlphaFoldDB" id="A0A328D4C2"/>
<evidence type="ECO:0000256" key="1">
    <source>
        <dbReference type="SAM" id="MobiDB-lite"/>
    </source>
</evidence>
<dbReference type="Proteomes" id="UP000249390">
    <property type="component" value="Unassembled WGS sequence"/>
</dbReference>
<sequence length="172" mass="19116">MNHVQLSRAQIEFFVDKVVKDYPQELQKYRSPAKREFVLLFLEGVATGLCKNRADPDLLNTVLREKLDKSILVSNKDNKTRKDGRRRQEAKAGIGVEEEEHRSGQEEEEEKKELGRDGPLQWAAAAKLAVLSARLCAAIWASAGAYDAFLLLQWESGAALLLEGCVAAGFSA</sequence>
<evidence type="ECO:0000313" key="3">
    <source>
        <dbReference type="Proteomes" id="UP000249390"/>
    </source>
</evidence>
<dbReference type="Gene3D" id="1.10.10.410">
    <property type="match status" value="1"/>
</dbReference>
<feature type="compositionally biased region" description="Basic and acidic residues" evidence="1">
    <location>
        <begin position="76"/>
        <end position="90"/>
    </location>
</feature>
<organism evidence="2 3">
    <name type="scientific">Cuscuta australis</name>
    <dbReference type="NCBI Taxonomy" id="267555"/>
    <lineage>
        <taxon>Eukaryota</taxon>
        <taxon>Viridiplantae</taxon>
        <taxon>Streptophyta</taxon>
        <taxon>Embryophyta</taxon>
        <taxon>Tracheophyta</taxon>
        <taxon>Spermatophyta</taxon>
        <taxon>Magnoliopsida</taxon>
        <taxon>eudicotyledons</taxon>
        <taxon>Gunneridae</taxon>
        <taxon>Pentapetalae</taxon>
        <taxon>asterids</taxon>
        <taxon>lamiids</taxon>
        <taxon>Solanales</taxon>
        <taxon>Convolvulaceae</taxon>
        <taxon>Cuscuteae</taxon>
        <taxon>Cuscuta</taxon>
        <taxon>Cuscuta subgen. Grammica</taxon>
        <taxon>Cuscuta sect. Cleistogrammica</taxon>
    </lineage>
</organism>
<feature type="region of interest" description="Disordered" evidence="1">
    <location>
        <begin position="74"/>
        <end position="116"/>
    </location>
</feature>
<dbReference type="EMBL" id="NQVE01000206">
    <property type="protein sequence ID" value="RAL38773.1"/>
    <property type="molecule type" value="Genomic_DNA"/>
</dbReference>
<gene>
    <name evidence="2" type="ORF">DM860_013454</name>
</gene>
<comment type="caution">
    <text evidence="2">The sequence shown here is derived from an EMBL/GenBank/DDBJ whole genome shotgun (WGS) entry which is preliminary data.</text>
</comment>
<evidence type="ECO:0000313" key="2">
    <source>
        <dbReference type="EMBL" id="RAL38773.1"/>
    </source>
</evidence>
<feature type="compositionally biased region" description="Basic and acidic residues" evidence="1">
    <location>
        <begin position="99"/>
        <end position="116"/>
    </location>
</feature>
<keyword evidence="3" id="KW-1185">Reference proteome</keyword>
<protein>
    <submittedName>
        <fullName evidence="2">Uncharacterized protein</fullName>
    </submittedName>
</protein>
<proteinExistence type="predicted"/>
<reference evidence="2 3" key="1">
    <citation type="submission" date="2018-06" db="EMBL/GenBank/DDBJ databases">
        <title>The Genome of Cuscuta australis (Dodder) Provides Insight into the Evolution of Plant Parasitism.</title>
        <authorList>
            <person name="Liu H."/>
        </authorList>
    </citation>
    <scope>NUCLEOTIDE SEQUENCE [LARGE SCALE GENOMIC DNA]</scope>
    <source>
        <strain evidence="3">cv. Yunnan</strain>
        <tissue evidence="2">Vines</tissue>
    </source>
</reference>
<name>A0A328D4C2_9ASTE</name>
<dbReference type="InterPro" id="IPR023168">
    <property type="entry name" value="GatB_Yqey_C_2"/>
</dbReference>
<accession>A0A328D4C2</accession>